<gene>
    <name evidence="3" type="ORF">RM532_04820</name>
</gene>
<accession>A0ABU3BY99</accession>
<dbReference type="Gene3D" id="1.10.150.320">
    <property type="entry name" value="Photosystem II 12 kDa extrinsic protein"/>
    <property type="match status" value="1"/>
</dbReference>
<name>A0ABU3BY99_9GAMM</name>
<evidence type="ECO:0000256" key="1">
    <source>
        <dbReference type="SAM" id="SignalP"/>
    </source>
</evidence>
<comment type="caution">
    <text evidence="3">The sequence shown here is derived from an EMBL/GenBank/DDBJ whole genome shotgun (WGS) entry which is preliminary data.</text>
</comment>
<dbReference type="PANTHER" id="PTHR21180:SF32">
    <property type="entry name" value="ENDONUCLEASE_EXONUCLEASE_PHOSPHATASE FAMILY DOMAIN-CONTAINING PROTEIN 1"/>
    <property type="match status" value="1"/>
</dbReference>
<evidence type="ECO:0000313" key="3">
    <source>
        <dbReference type="EMBL" id="MDT0634273.1"/>
    </source>
</evidence>
<feature type="domain" description="Helix-hairpin-helix DNA-binding motif class 1" evidence="2">
    <location>
        <begin position="61"/>
        <end position="80"/>
    </location>
</feature>
<reference evidence="3 4" key="1">
    <citation type="submission" date="2023-09" db="EMBL/GenBank/DDBJ databases">
        <authorList>
            <person name="Rey-Velasco X."/>
        </authorList>
    </citation>
    <scope>NUCLEOTIDE SEQUENCE [LARGE SCALE GENOMIC DNA]</scope>
    <source>
        <strain evidence="3 4">W335</strain>
    </source>
</reference>
<dbReference type="InterPro" id="IPR010994">
    <property type="entry name" value="RuvA_2-like"/>
</dbReference>
<dbReference type="SUPFAM" id="SSF47781">
    <property type="entry name" value="RuvA domain 2-like"/>
    <property type="match status" value="1"/>
</dbReference>
<feature type="domain" description="Helix-hairpin-helix DNA-binding motif class 1" evidence="2">
    <location>
        <begin position="31"/>
        <end position="50"/>
    </location>
</feature>
<dbReference type="RefSeq" id="WP_311652032.1">
    <property type="nucleotide sequence ID" value="NZ_JAVRIB010000004.1"/>
</dbReference>
<feature type="chain" id="PRO_5047454921" evidence="1">
    <location>
        <begin position="22"/>
        <end position="86"/>
    </location>
</feature>
<feature type="signal peptide" evidence="1">
    <location>
        <begin position="1"/>
        <end position="21"/>
    </location>
</feature>
<evidence type="ECO:0000259" key="2">
    <source>
        <dbReference type="SMART" id="SM00278"/>
    </source>
</evidence>
<dbReference type="InterPro" id="IPR003583">
    <property type="entry name" value="Hlx-hairpin-Hlx_DNA-bd_motif"/>
</dbReference>
<keyword evidence="4" id="KW-1185">Reference proteome</keyword>
<keyword evidence="1" id="KW-0732">Signal</keyword>
<evidence type="ECO:0000313" key="4">
    <source>
        <dbReference type="Proteomes" id="UP001251857"/>
    </source>
</evidence>
<dbReference type="SMART" id="SM00278">
    <property type="entry name" value="HhH1"/>
    <property type="match status" value="2"/>
</dbReference>
<dbReference type="InterPro" id="IPR004509">
    <property type="entry name" value="Competence_ComEA_HhH"/>
</dbReference>
<dbReference type="Pfam" id="PF12836">
    <property type="entry name" value="HHH_3"/>
    <property type="match status" value="1"/>
</dbReference>
<dbReference type="NCBIfam" id="TIGR00426">
    <property type="entry name" value="competence protein ComEA helix-hairpin-helix repeat region"/>
    <property type="match status" value="1"/>
</dbReference>
<dbReference type="Proteomes" id="UP001251857">
    <property type="component" value="Unassembled WGS sequence"/>
</dbReference>
<organism evidence="3 4">
    <name type="scientific">Spectribacter hydrogenoxidans</name>
    <dbReference type="NCBI Taxonomy" id="3075608"/>
    <lineage>
        <taxon>Bacteria</taxon>
        <taxon>Pseudomonadati</taxon>
        <taxon>Pseudomonadota</taxon>
        <taxon>Gammaproteobacteria</taxon>
        <taxon>Salinisphaerales</taxon>
        <taxon>Salinisphaeraceae</taxon>
        <taxon>Spectribacter</taxon>
    </lineage>
</organism>
<dbReference type="PANTHER" id="PTHR21180">
    <property type="entry name" value="ENDONUCLEASE/EXONUCLEASE/PHOSPHATASE FAMILY DOMAIN-CONTAINING PROTEIN 1"/>
    <property type="match status" value="1"/>
</dbReference>
<proteinExistence type="predicted"/>
<sequence length="86" mass="8894">MRVLKITVTSIIALFAAAAAAAVNVNTATQAELQTLDGVGEARAQAIVEYREAEGDFSSKSDVTEVPGIGEKTLESIRGDITVGGE</sequence>
<protein>
    <submittedName>
        <fullName evidence="3">Helix-hairpin-helix domain-containing protein</fullName>
    </submittedName>
</protein>
<dbReference type="InterPro" id="IPR051675">
    <property type="entry name" value="Endo/Exo/Phosphatase_dom_1"/>
</dbReference>
<dbReference type="EMBL" id="JAVRIB010000004">
    <property type="protein sequence ID" value="MDT0634273.1"/>
    <property type="molecule type" value="Genomic_DNA"/>
</dbReference>